<dbReference type="Pfam" id="PF24595">
    <property type="entry name" value="DUF7619"/>
    <property type="match status" value="1"/>
</dbReference>
<evidence type="ECO:0000259" key="6">
    <source>
        <dbReference type="Pfam" id="PF24595"/>
    </source>
</evidence>
<keyword evidence="8" id="KW-1185">Reference proteome</keyword>
<dbReference type="EMBL" id="WAEM01000001">
    <property type="protein sequence ID" value="KAB1158068.1"/>
    <property type="molecule type" value="Genomic_DNA"/>
</dbReference>
<dbReference type="OrthoDB" id="1110367at2"/>
<accession>A0A7J5AKU3</accession>
<evidence type="ECO:0000256" key="4">
    <source>
        <dbReference type="SAM" id="SignalP"/>
    </source>
</evidence>
<sequence>MRKFYFLLLGLFLLSGVKAQIINFTDANFKTRLIQAYSKDSSGYSFKIDANNNGEIEVAEALEVKEIFWSTEANYVSPINNLGGIEYFTNLEKLILQSSYPNLTAINFDGLTKLKDISLVGTSISSLDLSPLINLETFGYSNGPLTSLTIQGLTKLNRIGCYSRNLTELNVIDLPSLTNLSCFDNKLNSLNITNCPNISVLLCYNNKLTNLDLSGLNRLDILYCYNNQITSLNLDLIHPSYLDVRNNLLLSLDLSHYRGYFNLNCSDNPLLKSLNLKNGWKNQENYTTFSNCPSLLYICDDEIDLFMIGRKFLEYGYTNCHVNTYCSFTPNGTYYTIKGNNKFDINGNGCDFSDIFLPNLEFNVFGSTSTGNLVSNATGNYSLPVGEGTHTITPVLENPSYFTVSPTNTVVTFPTQTSPFTQDFCVTANGNHQDLEVTILPIVRARPGFNASYKIIYRNKGTITQSGSVKLTFDDSVLDLVSANPVFNSQSIDNLSWDYTNLKPFETRAIEVTLNVNSPMEIPAVNIDDRLSFTALINPVSGDEQPVDNSFALRQLVVGSYDPNDKTCLEGTTIPPSAVGKYVHYLIRFENKGTAEAENVVIKDLIDTDKFDISSLVVTEGSHPFVTKISNTNKVEFIFEKINLPFEDATNDGYVAFKIKTLPSLVLGDSFSNTASIYFDYNFPIITNTATTSVLQSLGKQDFEFSSYFKVYPNPAKAILNIEAKKQIELSSINIFNTLGQQIVVIPNAQQTKQVDVSSLQSGNYFIKVTSNKGSASAKFVKE</sequence>
<evidence type="ECO:0000256" key="3">
    <source>
        <dbReference type="ARBA" id="ARBA00022737"/>
    </source>
</evidence>
<dbReference type="Gene3D" id="3.80.10.10">
    <property type="entry name" value="Ribonuclease Inhibitor"/>
    <property type="match status" value="1"/>
</dbReference>
<evidence type="ECO:0000256" key="1">
    <source>
        <dbReference type="ARBA" id="ARBA00022614"/>
    </source>
</evidence>
<gene>
    <name evidence="7" type="ORF">F6464_03015</name>
</gene>
<keyword evidence="3" id="KW-0677">Repeat</keyword>
<keyword evidence="1" id="KW-0433">Leucine-rich repeat</keyword>
<reference evidence="7 8" key="1">
    <citation type="submission" date="2019-09" db="EMBL/GenBank/DDBJ databases">
        <title>Flavobacterium sp. nov., isolated from glacier ice.</title>
        <authorList>
            <person name="Liu Q."/>
        </authorList>
    </citation>
    <scope>NUCLEOTIDE SEQUENCE [LARGE SCALE GENOMIC DNA]</scope>
    <source>
        <strain evidence="7 8">NBRC 112527</strain>
    </source>
</reference>
<dbReference type="NCBIfam" id="TIGR04183">
    <property type="entry name" value="Por_Secre_tail"/>
    <property type="match status" value="1"/>
</dbReference>
<comment type="caution">
    <text evidence="7">The sequence shown here is derived from an EMBL/GenBank/DDBJ whole genome shotgun (WGS) entry which is preliminary data.</text>
</comment>
<proteinExistence type="predicted"/>
<dbReference type="PANTHER" id="PTHR47566:SF1">
    <property type="entry name" value="PROTEIN NUD1"/>
    <property type="match status" value="1"/>
</dbReference>
<dbReference type="SUPFAM" id="SSF52058">
    <property type="entry name" value="L domain-like"/>
    <property type="match status" value="1"/>
</dbReference>
<dbReference type="AlphaFoldDB" id="A0A7J5AKU3"/>
<dbReference type="InterPro" id="IPR052574">
    <property type="entry name" value="CDIRP"/>
</dbReference>
<dbReference type="InterPro" id="IPR026444">
    <property type="entry name" value="Secre_tail"/>
</dbReference>
<feature type="domain" description="DUF7619" evidence="6">
    <location>
        <begin position="562"/>
        <end position="692"/>
    </location>
</feature>
<evidence type="ECO:0000313" key="8">
    <source>
        <dbReference type="Proteomes" id="UP000490922"/>
    </source>
</evidence>
<dbReference type="RefSeq" id="WP_151106261.1">
    <property type="nucleotide sequence ID" value="NZ_WAEM01000001.1"/>
</dbReference>
<dbReference type="InterPro" id="IPR032675">
    <property type="entry name" value="LRR_dom_sf"/>
</dbReference>
<name>A0A7J5AKU3_9FLAO</name>
<organism evidence="7 8">
    <name type="scientific">Flavobacterium luteum</name>
    <dbReference type="NCBI Taxonomy" id="2026654"/>
    <lineage>
        <taxon>Bacteria</taxon>
        <taxon>Pseudomonadati</taxon>
        <taxon>Bacteroidota</taxon>
        <taxon>Flavobacteriia</taxon>
        <taxon>Flavobacteriales</taxon>
        <taxon>Flavobacteriaceae</taxon>
        <taxon>Flavobacterium</taxon>
    </lineage>
</organism>
<dbReference type="PANTHER" id="PTHR47566">
    <property type="match status" value="1"/>
</dbReference>
<evidence type="ECO:0000259" key="5">
    <source>
        <dbReference type="Pfam" id="PF18962"/>
    </source>
</evidence>
<feature type="signal peptide" evidence="4">
    <location>
        <begin position="1"/>
        <end position="19"/>
    </location>
</feature>
<evidence type="ECO:0000313" key="7">
    <source>
        <dbReference type="EMBL" id="KAB1158068.1"/>
    </source>
</evidence>
<dbReference type="GO" id="GO:0035591">
    <property type="term" value="F:signaling adaptor activity"/>
    <property type="evidence" value="ECO:0007669"/>
    <property type="project" value="TreeGrafter"/>
</dbReference>
<evidence type="ECO:0000256" key="2">
    <source>
        <dbReference type="ARBA" id="ARBA00022729"/>
    </source>
</evidence>
<keyword evidence="2 4" id="KW-0732">Signal</keyword>
<feature type="chain" id="PRO_5029658331" evidence="4">
    <location>
        <begin position="20"/>
        <end position="783"/>
    </location>
</feature>
<dbReference type="Proteomes" id="UP000490922">
    <property type="component" value="Unassembled WGS sequence"/>
</dbReference>
<dbReference type="InterPro" id="IPR055353">
    <property type="entry name" value="DUF7619"/>
</dbReference>
<protein>
    <submittedName>
        <fullName evidence="7">T9SS type A sorting domain-containing protein</fullName>
    </submittedName>
</protein>
<dbReference type="Pfam" id="PF18962">
    <property type="entry name" value="Por_Secre_tail"/>
    <property type="match status" value="1"/>
</dbReference>
<feature type="domain" description="Secretion system C-terminal sorting" evidence="5">
    <location>
        <begin position="711"/>
        <end position="781"/>
    </location>
</feature>